<reference evidence="1 2" key="1">
    <citation type="submission" date="2019-04" db="EMBL/GenBank/DDBJ databases">
        <authorList>
            <person name="Schori C."/>
            <person name="Ahrens C."/>
        </authorList>
    </citation>
    <scope>NUCLEOTIDE SEQUENCE [LARGE SCALE GENOMIC DNA]</scope>
    <source>
        <strain evidence="1 2">DSM 2950</strain>
    </source>
</reference>
<dbReference type="InterPro" id="IPR009899">
    <property type="entry name" value="ArdA"/>
</dbReference>
<dbReference type="EMBL" id="CP039126">
    <property type="protein sequence ID" value="QMW78174.1"/>
    <property type="molecule type" value="Genomic_DNA"/>
</dbReference>
<dbReference type="InterPro" id="IPR041893">
    <property type="entry name" value="ArdA_dom3"/>
</dbReference>
<protein>
    <submittedName>
        <fullName evidence="1">Antirestriction protein ArdA</fullName>
    </submittedName>
</protein>
<dbReference type="AlphaFoldDB" id="A0A7G5MU81"/>
<gene>
    <name evidence="1" type="ORF">E5259_11520</name>
</gene>
<accession>A0A7G5MU81</accession>
<name>A0A7G5MU81_9FIRM</name>
<evidence type="ECO:0000313" key="2">
    <source>
        <dbReference type="Proteomes" id="UP000515789"/>
    </source>
</evidence>
<dbReference type="Pfam" id="PF07275">
    <property type="entry name" value="ArdA"/>
    <property type="match status" value="1"/>
</dbReference>
<proteinExistence type="predicted"/>
<dbReference type="Gene3D" id="1.10.10.1190">
    <property type="entry name" value="Antirestriction protein ArdA, domain 3"/>
    <property type="match status" value="1"/>
</dbReference>
<dbReference type="Gene3D" id="3.10.20.480">
    <property type="entry name" value="Antirestriction protein ArdA, domain 1"/>
    <property type="match status" value="1"/>
</dbReference>
<dbReference type="Proteomes" id="UP000515789">
    <property type="component" value="Chromosome"/>
</dbReference>
<organism evidence="1 2">
    <name type="scientific">Blautia producta</name>
    <dbReference type="NCBI Taxonomy" id="33035"/>
    <lineage>
        <taxon>Bacteria</taxon>
        <taxon>Bacillati</taxon>
        <taxon>Bacillota</taxon>
        <taxon>Clostridia</taxon>
        <taxon>Lachnospirales</taxon>
        <taxon>Lachnospiraceae</taxon>
        <taxon>Blautia</taxon>
    </lineage>
</organism>
<sequence>MYEMRLYILDTTKPYNDDEDGYAGAWFNCPVTFEEIKEKLGVEKEEDFEIEDYELPFSLSPDMPLWEINALCRMVQEIEGTPLGNELSEIQAKWFHNISDFFDHKDEIRHYDVPDSASLAEYLVMEEHHFRELPPELIKHIDFISYGHELEQSDEYLFTTSGVFRYQ</sequence>
<evidence type="ECO:0000313" key="1">
    <source>
        <dbReference type="EMBL" id="QMW78174.1"/>
    </source>
</evidence>
<dbReference type="InterPro" id="IPR041895">
    <property type="entry name" value="ArdA_dom1"/>
</dbReference>